<gene>
    <name evidence="4" type="ORF">METZ01_LOCUS474734</name>
</gene>
<accession>A0A383BPV2</accession>
<reference evidence="4" key="1">
    <citation type="submission" date="2018-05" db="EMBL/GenBank/DDBJ databases">
        <authorList>
            <person name="Lanie J.A."/>
            <person name="Ng W.-L."/>
            <person name="Kazmierczak K.M."/>
            <person name="Andrzejewski T.M."/>
            <person name="Davidsen T.M."/>
            <person name="Wayne K.J."/>
            <person name="Tettelin H."/>
            <person name="Glass J.I."/>
            <person name="Rusch D."/>
            <person name="Podicherti R."/>
            <person name="Tsui H.-C.T."/>
            <person name="Winkler M.E."/>
        </authorList>
    </citation>
    <scope>NUCLEOTIDE SEQUENCE</scope>
</reference>
<dbReference type="PROSITE" id="PS51462">
    <property type="entry name" value="NUDIX"/>
    <property type="match status" value="1"/>
</dbReference>
<feature type="domain" description="Nudix hydrolase" evidence="3">
    <location>
        <begin position="41"/>
        <end position="162"/>
    </location>
</feature>
<dbReference type="InterPro" id="IPR000086">
    <property type="entry name" value="NUDIX_hydrolase_dom"/>
</dbReference>
<dbReference type="GO" id="GO:0016787">
    <property type="term" value="F:hydrolase activity"/>
    <property type="evidence" value="ECO:0007669"/>
    <property type="project" value="UniProtKB-KW"/>
</dbReference>
<keyword evidence="2" id="KW-0378">Hydrolase</keyword>
<dbReference type="PRINTS" id="PR00502">
    <property type="entry name" value="NUDIXFAMILY"/>
</dbReference>
<name>A0A383BPV2_9ZZZZ</name>
<dbReference type="Gene3D" id="3.90.79.10">
    <property type="entry name" value="Nucleoside Triphosphate Pyrophosphohydrolase"/>
    <property type="match status" value="1"/>
</dbReference>
<feature type="non-terminal residue" evidence="4">
    <location>
        <position position="162"/>
    </location>
</feature>
<proteinExistence type="predicted"/>
<dbReference type="SUPFAM" id="SSF55811">
    <property type="entry name" value="Nudix"/>
    <property type="match status" value="1"/>
</dbReference>
<dbReference type="EMBL" id="UINC01202194">
    <property type="protein sequence ID" value="SVE21880.1"/>
    <property type="molecule type" value="Genomic_DNA"/>
</dbReference>
<dbReference type="Pfam" id="PF00293">
    <property type="entry name" value="NUDIX"/>
    <property type="match status" value="1"/>
</dbReference>
<dbReference type="CDD" id="cd03424">
    <property type="entry name" value="NUDIX_ADPRase_Nudt5_UGPPase_Nudt14"/>
    <property type="match status" value="1"/>
</dbReference>
<dbReference type="PANTHER" id="PTHR11839:SF18">
    <property type="entry name" value="NUDIX HYDROLASE DOMAIN-CONTAINING PROTEIN"/>
    <property type="match status" value="1"/>
</dbReference>
<sequence length="162" mass="18455">MTEKPTAATLTSRQVHKGRVFKTTQDRVKLPNGRETTLDVIRHPPSVILIPILDGEKIILVRQYRYAIDKWIWELPAGPVEPGETLDAAARRECVEETGRIPSTIKRIGTFFPIPGYCNEKMLFYLVTRLRPTESLKLDRDEILTPHVFSLKEAKNMVSNGT</sequence>
<dbReference type="InterPro" id="IPR015797">
    <property type="entry name" value="NUDIX_hydrolase-like_dom_sf"/>
</dbReference>
<dbReference type="InterPro" id="IPR020476">
    <property type="entry name" value="Nudix_hydrolase"/>
</dbReference>
<evidence type="ECO:0000259" key="3">
    <source>
        <dbReference type="PROSITE" id="PS51462"/>
    </source>
</evidence>
<dbReference type="GO" id="GO:0019693">
    <property type="term" value="P:ribose phosphate metabolic process"/>
    <property type="evidence" value="ECO:0007669"/>
    <property type="project" value="TreeGrafter"/>
</dbReference>
<evidence type="ECO:0000313" key="4">
    <source>
        <dbReference type="EMBL" id="SVE21880.1"/>
    </source>
</evidence>
<evidence type="ECO:0000256" key="1">
    <source>
        <dbReference type="ARBA" id="ARBA00001946"/>
    </source>
</evidence>
<comment type="cofactor">
    <cofactor evidence="1">
        <name>Mg(2+)</name>
        <dbReference type="ChEBI" id="CHEBI:18420"/>
    </cofactor>
</comment>
<dbReference type="PANTHER" id="PTHR11839">
    <property type="entry name" value="UDP/ADP-SUGAR PYROPHOSPHATASE"/>
    <property type="match status" value="1"/>
</dbReference>
<dbReference type="AlphaFoldDB" id="A0A383BPV2"/>
<organism evidence="4">
    <name type="scientific">marine metagenome</name>
    <dbReference type="NCBI Taxonomy" id="408172"/>
    <lineage>
        <taxon>unclassified sequences</taxon>
        <taxon>metagenomes</taxon>
        <taxon>ecological metagenomes</taxon>
    </lineage>
</organism>
<protein>
    <recommendedName>
        <fullName evidence="3">Nudix hydrolase domain-containing protein</fullName>
    </recommendedName>
</protein>
<evidence type="ECO:0000256" key="2">
    <source>
        <dbReference type="ARBA" id="ARBA00022801"/>
    </source>
</evidence>
<dbReference type="GO" id="GO:0006753">
    <property type="term" value="P:nucleoside phosphate metabolic process"/>
    <property type="evidence" value="ECO:0007669"/>
    <property type="project" value="TreeGrafter"/>
</dbReference>